<dbReference type="EMBL" id="MOBO01000009">
    <property type="protein sequence ID" value="RON39552.1"/>
    <property type="molecule type" value="Genomic_DNA"/>
</dbReference>
<gene>
    <name evidence="1" type="ORF">BK664_11350</name>
</gene>
<proteinExistence type="predicted"/>
<dbReference type="Proteomes" id="UP000286351">
    <property type="component" value="Unassembled WGS sequence"/>
</dbReference>
<organism evidence="1 2">
    <name type="scientific">Pseudomonas brassicacearum</name>
    <dbReference type="NCBI Taxonomy" id="930166"/>
    <lineage>
        <taxon>Bacteria</taxon>
        <taxon>Pseudomonadati</taxon>
        <taxon>Pseudomonadota</taxon>
        <taxon>Gammaproteobacteria</taxon>
        <taxon>Pseudomonadales</taxon>
        <taxon>Pseudomonadaceae</taxon>
        <taxon>Pseudomonas</taxon>
    </lineage>
</organism>
<name>A0A423JPG0_9PSED</name>
<sequence>MTKRPTVRTTTGATVTLTIEISNIGSWGPDCKIDQVYHQAREEAIGRINRAFKDDQRGVRILGPVVVKAITTDVELRG</sequence>
<reference evidence="1 2" key="1">
    <citation type="submission" date="2016-10" db="EMBL/GenBank/DDBJ databases">
        <title>Comparative genome analysis of multiple Pseudomonas spp. focuses on biocontrol and plant growth promoting traits.</title>
        <authorList>
            <person name="Tao X.-Y."/>
            <person name="Taylor C.G."/>
        </authorList>
    </citation>
    <scope>NUCLEOTIDE SEQUENCE [LARGE SCALE GENOMIC DNA]</scope>
    <source>
        <strain evidence="1 2">38D4</strain>
    </source>
</reference>
<accession>A0A423JPG0</accession>
<dbReference type="AlphaFoldDB" id="A0A423JPG0"/>
<comment type="caution">
    <text evidence="1">The sequence shown here is derived from an EMBL/GenBank/DDBJ whole genome shotgun (WGS) entry which is preliminary data.</text>
</comment>
<evidence type="ECO:0000313" key="1">
    <source>
        <dbReference type="EMBL" id="RON39552.1"/>
    </source>
</evidence>
<evidence type="ECO:0000313" key="2">
    <source>
        <dbReference type="Proteomes" id="UP000286351"/>
    </source>
</evidence>
<protein>
    <submittedName>
        <fullName evidence="1">Uncharacterized protein</fullName>
    </submittedName>
</protein>